<dbReference type="Gene3D" id="1.10.10.10">
    <property type="entry name" value="Winged helix-like DNA-binding domain superfamily/Winged helix DNA-binding domain"/>
    <property type="match status" value="1"/>
</dbReference>
<proteinExistence type="inferred from homology"/>
<accession>A0AAV0U1V4</accession>
<evidence type="ECO:0000256" key="6">
    <source>
        <dbReference type="SAM" id="Coils"/>
    </source>
</evidence>
<protein>
    <recommendedName>
        <fullName evidence="8">Homologous-pairing protein 2 winged helix domain-containing protein</fullName>
    </recommendedName>
</protein>
<dbReference type="InterPro" id="IPR010776">
    <property type="entry name" value="Hop2_WH_dom"/>
</dbReference>
<dbReference type="InterPro" id="IPR036388">
    <property type="entry name" value="WH-like_DNA-bd_sf"/>
</dbReference>
<dbReference type="GO" id="GO:0010774">
    <property type="term" value="P:meiotic strand invasion involved in reciprocal meiotic recombination"/>
    <property type="evidence" value="ECO:0007669"/>
    <property type="project" value="TreeGrafter"/>
</dbReference>
<evidence type="ECO:0000256" key="7">
    <source>
        <dbReference type="SAM" id="MobiDB-lite"/>
    </source>
</evidence>
<dbReference type="GO" id="GO:0120230">
    <property type="term" value="F:recombinase activator activity"/>
    <property type="evidence" value="ECO:0007669"/>
    <property type="project" value="TreeGrafter"/>
</dbReference>
<dbReference type="Pfam" id="PF07106">
    <property type="entry name" value="WHD_TBPIP"/>
    <property type="match status" value="1"/>
</dbReference>
<evidence type="ECO:0000256" key="4">
    <source>
        <dbReference type="ARBA" id="ARBA00023242"/>
    </source>
</evidence>
<dbReference type="AlphaFoldDB" id="A0AAV0U1V4"/>
<dbReference type="GO" id="GO:0003690">
    <property type="term" value="F:double-stranded DNA binding"/>
    <property type="evidence" value="ECO:0007669"/>
    <property type="project" value="TreeGrafter"/>
</dbReference>
<evidence type="ECO:0000256" key="5">
    <source>
        <dbReference type="ARBA" id="ARBA00023254"/>
    </source>
</evidence>
<evidence type="ECO:0000256" key="2">
    <source>
        <dbReference type="ARBA" id="ARBA00007922"/>
    </source>
</evidence>
<dbReference type="PANTHER" id="PTHR15938:SF0">
    <property type="entry name" value="HOMOLOGOUS-PAIRING PROTEIN 2 HOMOLOG"/>
    <property type="match status" value="1"/>
</dbReference>
<comment type="similarity">
    <text evidence="2">Belongs to the HOP2 family.</text>
</comment>
<feature type="region of interest" description="Disordered" evidence="7">
    <location>
        <begin position="1"/>
        <end position="105"/>
    </location>
</feature>
<keyword evidence="3" id="KW-0233">DNA recombination</keyword>
<evidence type="ECO:0000256" key="1">
    <source>
        <dbReference type="ARBA" id="ARBA00004123"/>
    </source>
</evidence>
<dbReference type="GO" id="GO:0120231">
    <property type="term" value="C:DNA recombinase auxiliary factor complex"/>
    <property type="evidence" value="ECO:0007669"/>
    <property type="project" value="TreeGrafter"/>
</dbReference>
<gene>
    <name evidence="9" type="ORF">HBR001_LOCUS4706</name>
</gene>
<evidence type="ECO:0000256" key="3">
    <source>
        <dbReference type="ARBA" id="ARBA00023172"/>
    </source>
</evidence>
<keyword evidence="6" id="KW-0175">Coiled coil</keyword>
<reference evidence="9" key="1">
    <citation type="submission" date="2022-12" db="EMBL/GenBank/DDBJ databases">
        <authorList>
            <person name="Webb A."/>
        </authorList>
    </citation>
    <scope>NUCLEOTIDE SEQUENCE</scope>
    <source>
        <strain evidence="9">Hp1</strain>
    </source>
</reference>
<comment type="subcellular location">
    <subcellularLocation>
        <location evidence="1">Nucleus</location>
    </subcellularLocation>
</comment>
<organism evidence="9 10">
    <name type="scientific">Hyaloperonospora brassicae</name>
    <name type="common">Brassica downy mildew</name>
    <name type="synonym">Peronospora brassicae</name>
    <dbReference type="NCBI Taxonomy" id="162125"/>
    <lineage>
        <taxon>Eukaryota</taxon>
        <taxon>Sar</taxon>
        <taxon>Stramenopiles</taxon>
        <taxon>Oomycota</taxon>
        <taxon>Peronosporomycetes</taxon>
        <taxon>Peronosporales</taxon>
        <taxon>Peronosporaceae</taxon>
        <taxon>Hyaloperonospora</taxon>
    </lineage>
</organism>
<dbReference type="EMBL" id="CANTFL010001012">
    <property type="protein sequence ID" value="CAI5729998.1"/>
    <property type="molecule type" value="Genomic_DNA"/>
</dbReference>
<dbReference type="GO" id="GO:0007129">
    <property type="term" value="P:homologous chromosome pairing at meiosis"/>
    <property type="evidence" value="ECO:0007669"/>
    <property type="project" value="TreeGrafter"/>
</dbReference>
<sequence length="333" mass="36320">MSDVDDDDDFSLGEDSLEAESSAFDEDEADEDDEDSGSEKDDVVSVASDVSDVDAKALSNMKKAAVGRKKSPRANTKSVRSKDARKLRSVVESGSRPATAAHTKKEKALVTVQSVVPPKPTAMTAAKAEAAVLDYMRKTNRPYSLLNVFENMHRAIAKSSLTTLLDNLVAKKELVSKTYGKAKVYFVNQDNLPVPSEEERAALEEQIKTVTAECTGLEQQLKNAETALAGITSQVSDIELDTMLKQLDEEAAALEKKVATLDQQGRAPLSPGRKDALKRKFTQYRTAWVTRKRIAMDGINQIADGMEKRPKVVLGLVGLETDEEAGVKELPTM</sequence>
<dbReference type="Proteomes" id="UP001162031">
    <property type="component" value="Unassembled WGS sequence"/>
</dbReference>
<dbReference type="PANTHER" id="PTHR15938">
    <property type="entry name" value="TBP-1 INTERACTING PROTEIN"/>
    <property type="match status" value="1"/>
</dbReference>
<dbReference type="Gene3D" id="1.20.5.340">
    <property type="match status" value="1"/>
</dbReference>
<feature type="coiled-coil region" evidence="6">
    <location>
        <begin position="200"/>
        <end position="264"/>
    </location>
</feature>
<keyword evidence="4" id="KW-0539">Nucleus</keyword>
<feature type="domain" description="Homologous-pairing protein 2 winged helix" evidence="8">
    <location>
        <begin position="128"/>
        <end position="188"/>
    </location>
</feature>
<comment type="caution">
    <text evidence="9">The sequence shown here is derived from an EMBL/GenBank/DDBJ whole genome shotgun (WGS) entry which is preliminary data.</text>
</comment>
<evidence type="ECO:0000313" key="10">
    <source>
        <dbReference type="Proteomes" id="UP001162031"/>
    </source>
</evidence>
<keyword evidence="5" id="KW-0469">Meiosis</keyword>
<name>A0AAV0U1V4_HYABA</name>
<dbReference type="GO" id="GO:0000709">
    <property type="term" value="P:meiotic joint molecule formation"/>
    <property type="evidence" value="ECO:0007669"/>
    <property type="project" value="TreeGrafter"/>
</dbReference>
<evidence type="ECO:0000259" key="8">
    <source>
        <dbReference type="Pfam" id="PF07106"/>
    </source>
</evidence>
<dbReference type="GO" id="GO:0000794">
    <property type="term" value="C:condensed nuclear chromosome"/>
    <property type="evidence" value="ECO:0007669"/>
    <property type="project" value="TreeGrafter"/>
</dbReference>
<keyword evidence="10" id="KW-1185">Reference proteome</keyword>
<evidence type="ECO:0000313" key="9">
    <source>
        <dbReference type="EMBL" id="CAI5729998.1"/>
    </source>
</evidence>
<feature type="compositionally biased region" description="Acidic residues" evidence="7">
    <location>
        <begin position="1"/>
        <end position="36"/>
    </location>
</feature>